<accession>A0A9P0AYW0</accession>
<keyword evidence="8 11" id="KW-1133">Transmembrane helix</keyword>
<dbReference type="GO" id="GO:0005794">
    <property type="term" value="C:Golgi apparatus"/>
    <property type="evidence" value="ECO:0007669"/>
    <property type="project" value="TreeGrafter"/>
</dbReference>
<evidence type="ECO:0000256" key="2">
    <source>
        <dbReference type="ARBA" id="ARBA00005561"/>
    </source>
</evidence>
<keyword evidence="9 11" id="KW-0472">Membrane</keyword>
<feature type="domain" description="RING-type" evidence="12">
    <location>
        <begin position="53"/>
        <end position="101"/>
    </location>
</feature>
<keyword evidence="6 10" id="KW-0863">Zinc-finger</keyword>
<evidence type="ECO:0000256" key="9">
    <source>
        <dbReference type="ARBA" id="ARBA00023136"/>
    </source>
</evidence>
<feature type="transmembrane region" description="Helical" evidence="11">
    <location>
        <begin position="248"/>
        <end position="266"/>
    </location>
</feature>
<evidence type="ECO:0000256" key="3">
    <source>
        <dbReference type="ARBA" id="ARBA00013701"/>
    </source>
</evidence>
<evidence type="ECO:0000256" key="11">
    <source>
        <dbReference type="RuleBase" id="RU369078"/>
    </source>
</evidence>
<comment type="similarity">
    <text evidence="2 11">Belongs to the ZFPL1 family.</text>
</comment>
<gene>
    <name evidence="13" type="ORF">MELIAE_LOCUS4289</name>
</gene>
<dbReference type="PANTHER" id="PTHR12981">
    <property type="entry name" value="ZINC FINGER PROTEIN-LIKE 1"/>
    <property type="match status" value="1"/>
</dbReference>
<proteinExistence type="inferred from homology"/>
<dbReference type="Gene3D" id="3.30.40.10">
    <property type="entry name" value="Zinc/RING finger domain, C3HC4 (zinc finger)"/>
    <property type="match status" value="1"/>
</dbReference>
<sequence length="291" mass="33154">MGLCKCPKRRVTNQFCFEHRVCVCENCMVTNHPICIVQSYLQWLQDSDYNSICELCSKDLNVEDSIRLTCYHVFHWSCLDHFSRQIPATTAPRGYTCPSCKNPLFPPTNLISPVADVLKEKLAGVNWARAGLGLPLLSEEREVKAIANHASNSALPSPRMTPSPPHSVVNVDDQGRTFNRASITDGTYQGSSNRRVFQDIRDIKQVIVDHDDDKYKRRPVSELIGTWWKITFGSSLKSRGGRSIYRRYCMLGTLIILGIVFFFYTMSKLGRYSTENDPNFDENSNPFVRNL</sequence>
<name>A0A9P0AYW0_BRAAE</name>
<keyword evidence="5 11" id="KW-0479">Metal-binding</keyword>
<evidence type="ECO:0000256" key="1">
    <source>
        <dbReference type="ARBA" id="ARBA00004167"/>
    </source>
</evidence>
<dbReference type="OrthoDB" id="1916590at2759"/>
<dbReference type="InterPro" id="IPR039043">
    <property type="entry name" value="ZFPL1"/>
</dbReference>
<protein>
    <recommendedName>
        <fullName evidence="3 11">Zinc finger protein-like 1 homolog</fullName>
    </recommendedName>
</protein>
<evidence type="ECO:0000313" key="13">
    <source>
        <dbReference type="EMBL" id="CAH0551740.1"/>
    </source>
</evidence>
<evidence type="ECO:0000313" key="14">
    <source>
        <dbReference type="Proteomes" id="UP001154078"/>
    </source>
</evidence>
<dbReference type="PANTHER" id="PTHR12981:SF0">
    <property type="entry name" value="ZINC FINGER PROTEIN-LIKE 1"/>
    <property type="match status" value="1"/>
</dbReference>
<organism evidence="13 14">
    <name type="scientific">Brassicogethes aeneus</name>
    <name type="common">Rape pollen beetle</name>
    <name type="synonym">Meligethes aeneus</name>
    <dbReference type="NCBI Taxonomy" id="1431903"/>
    <lineage>
        <taxon>Eukaryota</taxon>
        <taxon>Metazoa</taxon>
        <taxon>Ecdysozoa</taxon>
        <taxon>Arthropoda</taxon>
        <taxon>Hexapoda</taxon>
        <taxon>Insecta</taxon>
        <taxon>Pterygota</taxon>
        <taxon>Neoptera</taxon>
        <taxon>Endopterygota</taxon>
        <taxon>Coleoptera</taxon>
        <taxon>Polyphaga</taxon>
        <taxon>Cucujiformia</taxon>
        <taxon>Nitidulidae</taxon>
        <taxon>Meligethinae</taxon>
        <taxon>Brassicogethes</taxon>
    </lineage>
</organism>
<evidence type="ECO:0000256" key="7">
    <source>
        <dbReference type="ARBA" id="ARBA00022833"/>
    </source>
</evidence>
<dbReference type="GO" id="GO:0008270">
    <property type="term" value="F:zinc ion binding"/>
    <property type="evidence" value="ECO:0007669"/>
    <property type="project" value="UniProtKB-UniRule"/>
</dbReference>
<evidence type="ECO:0000256" key="8">
    <source>
        <dbReference type="ARBA" id="ARBA00022989"/>
    </source>
</evidence>
<evidence type="ECO:0000256" key="4">
    <source>
        <dbReference type="ARBA" id="ARBA00022692"/>
    </source>
</evidence>
<comment type="subcellular location">
    <subcellularLocation>
        <location evidence="1 11">Membrane</location>
        <topology evidence="1 11">Single-pass membrane protein</topology>
    </subcellularLocation>
</comment>
<dbReference type="Proteomes" id="UP001154078">
    <property type="component" value="Chromosome 2"/>
</dbReference>
<dbReference type="GO" id="GO:0016020">
    <property type="term" value="C:membrane"/>
    <property type="evidence" value="ECO:0007669"/>
    <property type="project" value="UniProtKB-SubCell"/>
</dbReference>
<evidence type="ECO:0000256" key="10">
    <source>
        <dbReference type="PROSITE-ProRule" id="PRU00175"/>
    </source>
</evidence>
<keyword evidence="4 11" id="KW-0812">Transmembrane</keyword>
<evidence type="ECO:0000256" key="5">
    <source>
        <dbReference type="ARBA" id="ARBA00022723"/>
    </source>
</evidence>
<reference evidence="13" key="1">
    <citation type="submission" date="2021-12" db="EMBL/GenBank/DDBJ databases">
        <authorList>
            <person name="King R."/>
        </authorList>
    </citation>
    <scope>NUCLEOTIDE SEQUENCE</scope>
</reference>
<dbReference type="SMART" id="SM00184">
    <property type="entry name" value="RING"/>
    <property type="match status" value="1"/>
</dbReference>
<keyword evidence="14" id="KW-1185">Reference proteome</keyword>
<dbReference type="InterPro" id="IPR013083">
    <property type="entry name" value="Znf_RING/FYVE/PHD"/>
</dbReference>
<dbReference type="InterPro" id="IPR058731">
    <property type="entry name" value="Znf-B_box_ZFPL1-like"/>
</dbReference>
<evidence type="ECO:0000259" key="12">
    <source>
        <dbReference type="PROSITE" id="PS50089"/>
    </source>
</evidence>
<dbReference type="AlphaFoldDB" id="A0A9P0AYW0"/>
<dbReference type="PROSITE" id="PS50089">
    <property type="entry name" value="ZF_RING_2"/>
    <property type="match status" value="1"/>
</dbReference>
<dbReference type="Pfam" id="PF25993">
    <property type="entry name" value="zf-B_box_ZFPL1"/>
    <property type="match status" value="1"/>
</dbReference>
<dbReference type="InterPro" id="IPR001841">
    <property type="entry name" value="Znf_RING"/>
</dbReference>
<dbReference type="Pfam" id="PF25998">
    <property type="entry name" value="U-box_ZFPL1"/>
    <property type="match status" value="1"/>
</dbReference>
<dbReference type="SUPFAM" id="SSF57850">
    <property type="entry name" value="RING/U-box"/>
    <property type="match status" value="1"/>
</dbReference>
<dbReference type="EMBL" id="OV121133">
    <property type="protein sequence ID" value="CAH0551740.1"/>
    <property type="molecule type" value="Genomic_DNA"/>
</dbReference>
<dbReference type="InterPro" id="IPR058730">
    <property type="entry name" value="U-box_ZFPL1-like"/>
</dbReference>
<keyword evidence="7 11" id="KW-0862">Zinc</keyword>
<dbReference type="CDD" id="cd16487">
    <property type="entry name" value="mRING-H2-C3DHC3_ZFPL1"/>
    <property type="match status" value="1"/>
</dbReference>
<evidence type="ECO:0000256" key="6">
    <source>
        <dbReference type="ARBA" id="ARBA00022771"/>
    </source>
</evidence>